<organism evidence="1 2">
    <name type="scientific">Pistacia integerrima</name>
    <dbReference type="NCBI Taxonomy" id="434235"/>
    <lineage>
        <taxon>Eukaryota</taxon>
        <taxon>Viridiplantae</taxon>
        <taxon>Streptophyta</taxon>
        <taxon>Embryophyta</taxon>
        <taxon>Tracheophyta</taxon>
        <taxon>Spermatophyta</taxon>
        <taxon>Magnoliopsida</taxon>
        <taxon>eudicotyledons</taxon>
        <taxon>Gunneridae</taxon>
        <taxon>Pentapetalae</taxon>
        <taxon>rosids</taxon>
        <taxon>malvids</taxon>
        <taxon>Sapindales</taxon>
        <taxon>Anacardiaceae</taxon>
        <taxon>Pistacia</taxon>
    </lineage>
</organism>
<name>A0ACC0ZP03_9ROSI</name>
<reference evidence="2" key="1">
    <citation type="journal article" date="2023" name="G3 (Bethesda)">
        <title>Genome assembly and association tests identify interacting loci associated with vigor, precocity, and sex in interspecific pistachio rootstocks.</title>
        <authorList>
            <person name="Palmer W."/>
            <person name="Jacygrad E."/>
            <person name="Sagayaradj S."/>
            <person name="Cavanaugh K."/>
            <person name="Han R."/>
            <person name="Bertier L."/>
            <person name="Beede B."/>
            <person name="Kafkas S."/>
            <person name="Golino D."/>
            <person name="Preece J."/>
            <person name="Michelmore R."/>
        </authorList>
    </citation>
    <scope>NUCLEOTIDE SEQUENCE [LARGE SCALE GENOMIC DNA]</scope>
</reference>
<gene>
    <name evidence="1" type="ORF">Pint_01391</name>
</gene>
<accession>A0ACC0ZP03</accession>
<evidence type="ECO:0000313" key="2">
    <source>
        <dbReference type="Proteomes" id="UP001163603"/>
    </source>
</evidence>
<dbReference type="Proteomes" id="UP001163603">
    <property type="component" value="Chromosome 1"/>
</dbReference>
<protein>
    <submittedName>
        <fullName evidence="1">Uncharacterized protein</fullName>
    </submittedName>
</protein>
<sequence length="684" mass="75736">MKKARDCHTLLKTFRTNFATLQNPTHYKMDPSERYSFNPVLRWNPQVEDYFIKAYGAQHFSRISKALTHPSCYSCIRVNTLKSTSDAVIEKLLTIMQDSGFKKAADCVDSHKTDATVDSDIAQKLEHSVKESNINQNSDACGKVVLGQNEDIARAMKESLQDRTISKCLVPGLEYVVFVKGSGPHTIDYGYAPGKPPKEVIVSRKCAEAVLRGAQVWIIYVPGVMACSAHVEKGDVVAVSVAIEQPGVDGKWGLGITRGTVMHGLETGKKLIYPYYSERGGLYIGQGTTMMSRAGTFRVTEGIAVDMNNRIFKLPSFYDVLEGEIFLQNLPSIVTAHALDPQKGERILDMCAAPGGKTTAIAILMRDEGEVVAVDRSHNKNREFPWMMEPAAHVLEDKTVNSITDLYTANFPLEVMDIQKLAAEMGLNCITTYKLDALKAVCRRNESNDISTKYCSKDNVCESIQGSDDTRLHEERVSSTATEGLTAVMTCTENVSNEKGNERTYISKAEIRKNKQKMRNGPGRNQSLGGRVENSKGFFPNSFDRVLLDAPCSALGLRPRLFAGEETIVSLRNHGKYQRRMFDQAVQLVRPGGVIVYSTCTINPGENEALVRYALDTYKFLSLAPQHPRIGGPGLVGGCEFPDGYVEEWLRPGEEELVQRFDPSSPLNTIGFFIAKFIVGSKDS</sequence>
<proteinExistence type="predicted"/>
<keyword evidence="2" id="KW-1185">Reference proteome</keyword>
<dbReference type="EMBL" id="CM047736">
    <property type="protein sequence ID" value="KAJ0053467.1"/>
    <property type="molecule type" value="Genomic_DNA"/>
</dbReference>
<evidence type="ECO:0000313" key="1">
    <source>
        <dbReference type="EMBL" id="KAJ0053467.1"/>
    </source>
</evidence>
<comment type="caution">
    <text evidence="1">The sequence shown here is derived from an EMBL/GenBank/DDBJ whole genome shotgun (WGS) entry which is preliminary data.</text>
</comment>